<dbReference type="GO" id="GO:0042565">
    <property type="term" value="C:RNA nuclear export complex"/>
    <property type="evidence" value="ECO:0007669"/>
    <property type="project" value="TreeGrafter"/>
</dbReference>
<reference evidence="1" key="1">
    <citation type="submission" date="2016-09" db="EMBL/GenBank/DDBJ databases">
        <authorList>
            <person name="Hebert L."/>
            <person name="Moumen B."/>
        </authorList>
    </citation>
    <scope>NUCLEOTIDE SEQUENCE [LARGE SCALE GENOMIC DNA]</scope>
    <source>
        <strain evidence="1">OVI</strain>
    </source>
</reference>
<dbReference type="GeneID" id="92378142"/>
<dbReference type="RefSeq" id="XP_067083098.1">
    <property type="nucleotide sequence ID" value="XM_067226997.1"/>
</dbReference>
<dbReference type="GO" id="GO:0006611">
    <property type="term" value="P:protein export from nucleus"/>
    <property type="evidence" value="ECO:0007669"/>
    <property type="project" value="InterPro"/>
</dbReference>
<protein>
    <submittedName>
        <fullName evidence="1">Uncharacterized protein</fullName>
    </submittedName>
</protein>
<keyword evidence="2" id="KW-1185">Reference proteome</keyword>
<dbReference type="AlphaFoldDB" id="A0A1G4IJU6"/>
<dbReference type="EMBL" id="CZPT02001890">
    <property type="protein sequence ID" value="SCU72624.1"/>
    <property type="molecule type" value="Genomic_DNA"/>
</dbReference>
<evidence type="ECO:0000313" key="1">
    <source>
        <dbReference type="EMBL" id="SCU72624.1"/>
    </source>
</evidence>
<dbReference type="SUPFAM" id="SSF48371">
    <property type="entry name" value="ARM repeat"/>
    <property type="match status" value="1"/>
</dbReference>
<evidence type="ECO:0000313" key="2">
    <source>
        <dbReference type="Proteomes" id="UP000195570"/>
    </source>
</evidence>
<comment type="caution">
    <text evidence="1">The sequence shown here is derived from an EMBL/GenBank/DDBJ whole genome shotgun (WGS) entry which is preliminary data.</text>
</comment>
<dbReference type="GO" id="GO:0005049">
    <property type="term" value="F:nuclear export signal receptor activity"/>
    <property type="evidence" value="ECO:0007669"/>
    <property type="project" value="InterPro"/>
</dbReference>
<proteinExistence type="predicted"/>
<dbReference type="Gene3D" id="1.25.10.10">
    <property type="entry name" value="Leucine-rich Repeat Variant"/>
    <property type="match status" value="2"/>
</dbReference>
<dbReference type="Proteomes" id="UP000195570">
    <property type="component" value="Unassembled WGS sequence"/>
</dbReference>
<dbReference type="GO" id="GO:0006405">
    <property type="term" value="P:RNA export from nucleus"/>
    <property type="evidence" value="ECO:0007669"/>
    <property type="project" value="TreeGrafter"/>
</dbReference>
<organism evidence="1 2">
    <name type="scientific">Trypanosoma equiperdum</name>
    <dbReference type="NCBI Taxonomy" id="5694"/>
    <lineage>
        <taxon>Eukaryota</taxon>
        <taxon>Discoba</taxon>
        <taxon>Euglenozoa</taxon>
        <taxon>Kinetoplastea</taxon>
        <taxon>Metakinetoplastina</taxon>
        <taxon>Trypanosomatida</taxon>
        <taxon>Trypanosomatidae</taxon>
        <taxon>Trypanosoma</taxon>
    </lineage>
</organism>
<dbReference type="GO" id="GO:0005634">
    <property type="term" value="C:nucleus"/>
    <property type="evidence" value="ECO:0007669"/>
    <property type="project" value="TreeGrafter"/>
</dbReference>
<dbReference type="InterPro" id="IPR016024">
    <property type="entry name" value="ARM-type_fold"/>
</dbReference>
<dbReference type="GO" id="GO:0003723">
    <property type="term" value="F:RNA binding"/>
    <property type="evidence" value="ECO:0007669"/>
    <property type="project" value="TreeGrafter"/>
</dbReference>
<name>A0A1G4IJU6_TRYEQ</name>
<dbReference type="PANTHER" id="PTHR11223:SF3">
    <property type="entry name" value="EXPORTIN-5"/>
    <property type="match status" value="1"/>
</dbReference>
<gene>
    <name evidence="1" type="ORF">TEOVI_000420200</name>
</gene>
<dbReference type="InterPro" id="IPR045065">
    <property type="entry name" value="XPO1/5"/>
</dbReference>
<dbReference type="GO" id="GO:0005737">
    <property type="term" value="C:cytoplasm"/>
    <property type="evidence" value="ECO:0007669"/>
    <property type="project" value="TreeGrafter"/>
</dbReference>
<dbReference type="InterPro" id="IPR011989">
    <property type="entry name" value="ARM-like"/>
</dbReference>
<dbReference type="PANTHER" id="PTHR11223">
    <property type="entry name" value="EXPORTIN 1/5"/>
    <property type="match status" value="1"/>
</dbReference>
<accession>A0A1G4IJU6</accession>
<dbReference type="VEuPathDB" id="TriTrypDB:TEOVI_000420200"/>
<sequence>MSVERIVQILSVVYAAEDNGDRRRATFELHEVEEQMNSEEIVSIGTGLLAVTDRGAAVQAYGAVLLRNAVVSGRIPPSVVPYEELMTWYFNEPTLGRLLCADIVELLIECMVREWPESYPDLIARVCAPPTQLAQQPRKLHFLSSFIAHITSPHVGGVPVNRMKRLKKAIELYGRTILVEVIQALFDLYTQAGGAASNSCAPGTKESVTDCLMTVANATPCLPVHVWSEVGLTNTLSALVRWGPAAQEALAATTALLRCDRLSCAGESTAADSLRTELLNVALGSVDMWVAESNHGNIEEVVGLLHDSPDTLLQPAAPVAGRVCLLTLSIPSVLLASVACSIFRRLGDAAFTQINPLELLARLAVLVPKNKLHPCCGTCEGGMQISEHDFGTVEAFTQAFSEFRSLAAHVLTSVARIYPVVANQFMLQLVSNLSDSRGTEEDARTQCGFVTQRSDTFCNWEATQFLLYSLSESFKHSSEYVPQIINELVKREPEDMVIFPVYLNMLSLLWNCRDDTALGVWQGTMGIILKSLGNRYREVNDIDVVSARKRALTLLVTACSKHAKQLVLLGEPFLCQMERLLMFSSTSAMERTLLYEAIAAFTTALPEDEAQRRLQSFLDPVAKIMVDHTTNMCQNAFNDIIIGRTTAQRDEGYVIRDSINVFAGVLRRCKTLPYVVEAASSLVPSIMKLMEFAHNIDAKDLPPEYKTLFGTYNGDGGAASHLRSREGEGAGGRKSDVYRARKILLDIRLALYQVIGALSSFFSVEPLENMLQMLVCVTRLLPIHAMRQLLSHCLFPVASAQERLIPATLSVCTTFYMQRNRGASRAPEAEAVDGRQLFGLSKDIFAFIRQNVVDPKRLDGNPALCQIVVDVTLSVLESGVNIAEASRFISAIVSNGNDANRFSGTANAQMVDMALCAYRRMIDFAVRADESLLPPREREKLLVTLADTYVSQYPLYVTAMKDRYPQPQVDELNTHLTMMGRIDVKRRYFKEFLQRFAGQVCVDGGQEGDR</sequence>